<keyword evidence="7" id="KW-0508">mRNA splicing</keyword>
<dbReference type="GO" id="GO:0005681">
    <property type="term" value="C:spliceosomal complex"/>
    <property type="evidence" value="ECO:0007669"/>
    <property type="project" value="InterPro"/>
</dbReference>
<evidence type="ECO:0000256" key="1">
    <source>
        <dbReference type="ARBA" id="ARBA00004123"/>
    </source>
</evidence>
<comment type="caution">
    <text evidence="11">The sequence shown here is derived from an EMBL/GenBank/DDBJ whole genome shotgun (WGS) entry which is preliminary data.</text>
</comment>
<dbReference type="GO" id="GO:0008270">
    <property type="term" value="F:zinc ion binding"/>
    <property type="evidence" value="ECO:0007669"/>
    <property type="project" value="UniProtKB-KW"/>
</dbReference>
<name>A0A836CE40_9STRA</name>
<evidence type="ECO:0000256" key="8">
    <source>
        <dbReference type="ARBA" id="ARBA00023242"/>
    </source>
</evidence>
<evidence type="ECO:0000256" key="3">
    <source>
        <dbReference type="ARBA" id="ARBA00022664"/>
    </source>
</evidence>
<dbReference type="OrthoDB" id="2160351at2759"/>
<feature type="compositionally biased region" description="Low complexity" evidence="9">
    <location>
        <begin position="322"/>
        <end position="334"/>
    </location>
</feature>
<dbReference type="Pfam" id="PF13297">
    <property type="entry name" value="SDE2_2C"/>
    <property type="match status" value="1"/>
</dbReference>
<evidence type="ECO:0000256" key="2">
    <source>
        <dbReference type="ARBA" id="ARBA00008776"/>
    </source>
</evidence>
<feature type="domain" description="Matrin-type" evidence="10">
    <location>
        <begin position="447"/>
        <end position="478"/>
    </location>
</feature>
<feature type="region of interest" description="Disordered" evidence="9">
    <location>
        <begin position="377"/>
        <end position="415"/>
    </location>
</feature>
<accession>A0A836CE40</accession>
<comment type="similarity">
    <text evidence="2">Belongs to the SF3A3 family.</text>
</comment>
<comment type="subcellular location">
    <subcellularLocation>
        <location evidence="1">Nucleus</location>
    </subcellularLocation>
</comment>
<dbReference type="GO" id="GO:0003723">
    <property type="term" value="F:RNA binding"/>
    <property type="evidence" value="ECO:0007669"/>
    <property type="project" value="InterPro"/>
</dbReference>
<dbReference type="AlphaFoldDB" id="A0A836CE40"/>
<dbReference type="InterPro" id="IPR024598">
    <property type="entry name" value="SF3a60/Prp9_C"/>
</dbReference>
<dbReference type="InterPro" id="IPR031774">
    <property type="entry name" value="SF3A3_dom"/>
</dbReference>
<evidence type="ECO:0000256" key="7">
    <source>
        <dbReference type="ARBA" id="ARBA00023187"/>
    </source>
</evidence>
<evidence type="ECO:0000256" key="6">
    <source>
        <dbReference type="ARBA" id="ARBA00022833"/>
    </source>
</evidence>
<dbReference type="PROSITE" id="PS50171">
    <property type="entry name" value="ZF_MATRIN"/>
    <property type="match status" value="1"/>
</dbReference>
<dbReference type="InterPro" id="IPR000690">
    <property type="entry name" value="Matrin/U1-C_Znf_C2H2"/>
</dbReference>
<organism evidence="11 12">
    <name type="scientific">Tribonema minus</name>
    <dbReference type="NCBI Taxonomy" id="303371"/>
    <lineage>
        <taxon>Eukaryota</taxon>
        <taxon>Sar</taxon>
        <taxon>Stramenopiles</taxon>
        <taxon>Ochrophyta</taxon>
        <taxon>PX clade</taxon>
        <taxon>Xanthophyceae</taxon>
        <taxon>Tribonematales</taxon>
        <taxon>Tribonemataceae</taxon>
        <taxon>Tribonema</taxon>
    </lineage>
</organism>
<dbReference type="Proteomes" id="UP000664859">
    <property type="component" value="Unassembled WGS sequence"/>
</dbReference>
<reference evidence="11" key="1">
    <citation type="submission" date="2021-02" db="EMBL/GenBank/DDBJ databases">
        <title>First Annotated Genome of the Yellow-green Alga Tribonema minus.</title>
        <authorList>
            <person name="Mahan K.M."/>
        </authorList>
    </citation>
    <scope>NUCLEOTIDE SEQUENCE</scope>
    <source>
        <strain evidence="11">UTEX B ZZ1240</strain>
    </source>
</reference>
<evidence type="ECO:0000313" key="11">
    <source>
        <dbReference type="EMBL" id="KAG5182382.1"/>
    </source>
</evidence>
<proteinExistence type="inferred from homology"/>
<dbReference type="PANTHER" id="PTHR12786">
    <property type="entry name" value="SPLICING FACTOR SF3A-RELATED"/>
    <property type="match status" value="1"/>
</dbReference>
<evidence type="ECO:0000256" key="4">
    <source>
        <dbReference type="ARBA" id="ARBA00022723"/>
    </source>
</evidence>
<dbReference type="InterPro" id="IPR051421">
    <property type="entry name" value="RNA_Proc_DNA_Dmg_Regulator"/>
</dbReference>
<dbReference type="PANTHER" id="PTHR12786:SF2">
    <property type="entry name" value="SPLICING FACTOR 3A SUBUNIT 3"/>
    <property type="match status" value="1"/>
</dbReference>
<keyword evidence="4" id="KW-0479">Metal-binding</keyword>
<keyword evidence="6" id="KW-0862">Zinc</keyword>
<feature type="compositionally biased region" description="Basic and acidic residues" evidence="9">
    <location>
        <begin position="377"/>
        <end position="392"/>
    </location>
</feature>
<evidence type="ECO:0000259" key="10">
    <source>
        <dbReference type="PROSITE" id="PS50171"/>
    </source>
</evidence>
<evidence type="ECO:0000256" key="9">
    <source>
        <dbReference type="SAM" id="MobiDB-lite"/>
    </source>
</evidence>
<dbReference type="EMBL" id="JAFCMP010000246">
    <property type="protein sequence ID" value="KAG5182382.1"/>
    <property type="molecule type" value="Genomic_DNA"/>
</dbReference>
<sequence>MSLLERARAFHEDIETYEMAIIKELEAKPKTNKERVYQQHRVANLLSQAVARSKELDAIYEDKDDSMKQEVAAMRGRDALKNFYDRAKSSWSYHARYPDLPVNTGPNIDEEKEPKVTFSGEELFGKHFDLHDLYARWVNSPQCSDKRLDYGAYLAGLAALGDVPERAKRSKGYAGYVADLEAYLRGFLARTQPLVDADEIVKEAEAEFDKAWEAGRVKGWPRVSKAAPHKAAAPGGGLTARHLDLSLYHAAEDLMPLGLDRLKEALEALGLKCGGTLQQRAERLMAVKGKKPSEIDPKLLAKGAGQKRNGPPSDGPAAKRQNGNGADAADASGAKTNGVPNGKSDGGDWRRSTAAAEARVRAFLEALSDVWEATRKQVEKKQTRTVEERDAEIADEEAGTLPEVGDADEEDSDDDGPIYNPLNLPLGWDGKPIPFWLYKLHGLGVEYKCEICGDFSYWGRRAFDRHFQEFRHAHGMRCLGIPNTKHFHDITLIQDAMDLYAKLKGKLEVEAWTPDVGEEFEDSEGNVLNKRTYEDLARQGLL</sequence>
<keyword evidence="8" id="KW-0539">Nucleus</keyword>
<evidence type="ECO:0000313" key="12">
    <source>
        <dbReference type="Proteomes" id="UP000664859"/>
    </source>
</evidence>
<dbReference type="Pfam" id="PF11931">
    <property type="entry name" value="SF3a60_Prp9_C"/>
    <property type="match status" value="1"/>
</dbReference>
<gene>
    <name evidence="11" type="ORF">JKP88DRAFT_199316</name>
</gene>
<dbReference type="GO" id="GO:0000398">
    <property type="term" value="P:mRNA splicing, via spliceosome"/>
    <property type="evidence" value="ECO:0007669"/>
    <property type="project" value="InterPro"/>
</dbReference>
<protein>
    <recommendedName>
        <fullName evidence="10">Matrin-type domain-containing protein</fullName>
    </recommendedName>
</protein>
<keyword evidence="5" id="KW-0863">Zinc-finger</keyword>
<feature type="compositionally biased region" description="Acidic residues" evidence="9">
    <location>
        <begin position="405"/>
        <end position="415"/>
    </location>
</feature>
<keyword evidence="12" id="KW-1185">Reference proteome</keyword>
<evidence type="ECO:0000256" key="5">
    <source>
        <dbReference type="ARBA" id="ARBA00022771"/>
    </source>
</evidence>
<feature type="region of interest" description="Disordered" evidence="9">
    <location>
        <begin position="288"/>
        <end position="352"/>
    </location>
</feature>
<dbReference type="InterPro" id="IPR025086">
    <property type="entry name" value="SDE2/SF3A3_SAP"/>
</dbReference>
<keyword evidence="3" id="KW-0507">mRNA processing</keyword>
<feature type="compositionally biased region" description="Basic and acidic residues" evidence="9">
    <location>
        <begin position="288"/>
        <end position="299"/>
    </location>
</feature>
<dbReference type="Pfam" id="PF16837">
    <property type="entry name" value="SF3A3"/>
    <property type="match status" value="1"/>
</dbReference>